<dbReference type="PANTHER" id="PTHR44051">
    <property type="entry name" value="GLUTATHIONE S-TRANSFERASE-RELATED"/>
    <property type="match status" value="1"/>
</dbReference>
<dbReference type="EC" id="2.5.1.18" evidence="3"/>
<dbReference type="InterPro" id="IPR036249">
    <property type="entry name" value="Thioredoxin-like_sf"/>
</dbReference>
<evidence type="ECO:0000313" key="3">
    <source>
        <dbReference type="EMBL" id="AEP37251.1"/>
    </source>
</evidence>
<dbReference type="Gene3D" id="3.40.30.10">
    <property type="entry name" value="Glutaredoxin"/>
    <property type="match status" value="1"/>
</dbReference>
<dbReference type="InterPro" id="IPR036282">
    <property type="entry name" value="Glutathione-S-Trfase_C_sf"/>
</dbReference>
<dbReference type="EMBL" id="CP003059">
    <property type="protein sequence ID" value="AEP37251.1"/>
    <property type="molecule type" value="Genomic_DNA"/>
</dbReference>
<dbReference type="PROSITE" id="PS50404">
    <property type="entry name" value="GST_NTER"/>
    <property type="match status" value="1"/>
</dbReference>
<dbReference type="Pfam" id="PF13409">
    <property type="entry name" value="GST_N_2"/>
    <property type="match status" value="1"/>
</dbReference>
<keyword evidence="4" id="KW-1185">Reference proteome</keyword>
<dbReference type="InterPro" id="IPR004046">
    <property type="entry name" value="GST_C"/>
</dbReference>
<dbReference type="SUPFAM" id="SSF47616">
    <property type="entry name" value="GST C-terminal domain-like"/>
    <property type="match status" value="1"/>
</dbReference>
<dbReference type="HOGENOM" id="CLU_011226_6_1_4"/>
<dbReference type="GO" id="GO:0004364">
    <property type="term" value="F:glutathione transferase activity"/>
    <property type="evidence" value="ECO:0007669"/>
    <property type="project" value="UniProtKB-EC"/>
</dbReference>
<organism evidence="3 4">
    <name type="scientific">Taylorella asinigenitalis (strain MCE3)</name>
    <dbReference type="NCBI Taxonomy" id="1008459"/>
    <lineage>
        <taxon>Bacteria</taxon>
        <taxon>Pseudomonadati</taxon>
        <taxon>Pseudomonadota</taxon>
        <taxon>Betaproteobacteria</taxon>
        <taxon>Burkholderiales</taxon>
        <taxon>Alcaligenaceae</taxon>
        <taxon>Taylorella</taxon>
    </lineage>
</organism>
<feature type="domain" description="GST C-terminal" evidence="2">
    <location>
        <begin position="100"/>
        <end position="222"/>
    </location>
</feature>
<dbReference type="InterPro" id="IPR040079">
    <property type="entry name" value="Glutathione_S-Trfase"/>
</dbReference>
<dbReference type="InterPro" id="IPR004045">
    <property type="entry name" value="Glutathione_S-Trfase_N"/>
</dbReference>
<proteinExistence type="predicted"/>
<dbReference type="Proteomes" id="UP000009284">
    <property type="component" value="Chromosome"/>
</dbReference>
<dbReference type="SFLD" id="SFLDS00019">
    <property type="entry name" value="Glutathione_Transferase_(cytos"/>
    <property type="match status" value="1"/>
</dbReference>
<sequence length="222" mass="25089">MLNFIVRWHSLGNLILENDMKLYYAPGTCAVACWIAAEWAGVDYQVEKAALGTEEYKKINPLGSVPALELEDGQVRTQAVAIMNYIAKQAKEKDLLSDQGDAEEAKFDEIMFFLASDFHPAFWPFFGPQKFTTSSDDAALEAVKEAAYARIDRVMNHLDALIGSDDHVYKNKRTIADAYAYVMANWTKKIPKDYTNYPNVNRFMESMNQCEGVKKVMADSVK</sequence>
<accession>G4QBQ6</accession>
<evidence type="ECO:0000313" key="4">
    <source>
        <dbReference type="Proteomes" id="UP000009284"/>
    </source>
</evidence>
<evidence type="ECO:0000259" key="1">
    <source>
        <dbReference type="PROSITE" id="PS50404"/>
    </source>
</evidence>
<dbReference type="Gene3D" id="1.20.1050.10">
    <property type="match status" value="1"/>
</dbReference>
<reference evidence="3 4" key="2">
    <citation type="journal article" date="2012" name="PLoS ONE">
        <title>Genomic characterization of the taylorella genus.</title>
        <authorList>
            <person name="Hebert L."/>
            <person name="Moumen B."/>
            <person name="Pons N."/>
            <person name="Duquesne F."/>
            <person name="Breuil M.F."/>
            <person name="Goux D."/>
            <person name="Batto J.M."/>
            <person name="Laugier C."/>
            <person name="Renault P."/>
            <person name="Petry S."/>
        </authorList>
    </citation>
    <scope>NUCLEOTIDE SEQUENCE [LARGE SCALE GENOMIC DNA]</scope>
    <source>
        <strain evidence="3 4">MCE3</strain>
    </source>
</reference>
<dbReference type="CDD" id="cd03057">
    <property type="entry name" value="GST_N_Beta"/>
    <property type="match status" value="1"/>
</dbReference>
<protein>
    <submittedName>
        <fullName evidence="3">Glutathione S-transferase</fullName>
        <ecNumber evidence="3">2.5.1.18</ecNumber>
    </submittedName>
</protein>
<dbReference type="PROSITE" id="PS50405">
    <property type="entry name" value="GST_CTER"/>
    <property type="match status" value="1"/>
</dbReference>
<dbReference type="STRING" id="1008459.TASI_1513"/>
<dbReference type="SUPFAM" id="SSF52833">
    <property type="entry name" value="Thioredoxin-like"/>
    <property type="match status" value="1"/>
</dbReference>
<keyword evidence="3" id="KW-0808">Transferase</keyword>
<name>G4QBQ6_TAYAM</name>
<dbReference type="AlphaFoldDB" id="G4QBQ6"/>
<dbReference type="CDD" id="cd03188">
    <property type="entry name" value="GST_C_Beta"/>
    <property type="match status" value="1"/>
</dbReference>
<feature type="domain" description="GST N-terminal" evidence="1">
    <location>
        <begin position="17"/>
        <end position="94"/>
    </location>
</feature>
<dbReference type="PANTHER" id="PTHR44051:SF8">
    <property type="entry name" value="GLUTATHIONE S-TRANSFERASE GSTA"/>
    <property type="match status" value="1"/>
</dbReference>
<dbReference type="Pfam" id="PF00043">
    <property type="entry name" value="GST_C"/>
    <property type="match status" value="1"/>
</dbReference>
<dbReference type="SFLD" id="SFLDG01150">
    <property type="entry name" value="Main.1:_Beta-like"/>
    <property type="match status" value="1"/>
</dbReference>
<gene>
    <name evidence="3" type="ordered locus">TASI_1513</name>
</gene>
<dbReference type="KEGG" id="tas:TASI_1513"/>
<reference key="1">
    <citation type="submission" date="2011-09" db="EMBL/GenBank/DDBJ databases">
        <title>Genomic characterization of the Taylorella genus.</title>
        <authorList>
            <person name="Hebert L."/>
            <person name="Moumen B."/>
            <person name="Pons N."/>
            <person name="Duquesne F."/>
            <person name="Breuil M.-F."/>
            <person name="Goux D."/>
            <person name="Batto J.-M."/>
            <person name="Renault P."/>
            <person name="Laugier C."/>
            <person name="Petry S."/>
        </authorList>
    </citation>
    <scope>NUCLEOTIDE SEQUENCE</scope>
    <source>
        <strain>MCE3</strain>
    </source>
</reference>
<dbReference type="SFLD" id="SFLDG00358">
    <property type="entry name" value="Main_(cytGST)"/>
    <property type="match status" value="1"/>
</dbReference>
<evidence type="ECO:0000259" key="2">
    <source>
        <dbReference type="PROSITE" id="PS50405"/>
    </source>
</evidence>
<dbReference type="eggNOG" id="COG0625">
    <property type="taxonomic scope" value="Bacteria"/>
</dbReference>
<dbReference type="InterPro" id="IPR010987">
    <property type="entry name" value="Glutathione-S-Trfase_C-like"/>
</dbReference>